<dbReference type="AlphaFoldDB" id="A0A3E0WNK5"/>
<dbReference type="Pfam" id="PF00378">
    <property type="entry name" value="ECH_1"/>
    <property type="match status" value="1"/>
</dbReference>
<dbReference type="Proteomes" id="UP000256763">
    <property type="component" value="Unassembled WGS sequence"/>
</dbReference>
<dbReference type="Gene3D" id="3.90.226.10">
    <property type="entry name" value="2-enoyl-CoA Hydratase, Chain A, domain 1"/>
    <property type="match status" value="1"/>
</dbReference>
<dbReference type="InterPro" id="IPR051053">
    <property type="entry name" value="ECH/Chromodomain_protein"/>
</dbReference>
<accession>A0A3E0WNK5</accession>
<gene>
    <name evidence="4" type="ORF">CAL65_15210</name>
</gene>
<evidence type="ECO:0000256" key="2">
    <source>
        <dbReference type="ARBA" id="ARBA00023140"/>
    </source>
</evidence>
<evidence type="ECO:0000256" key="3">
    <source>
        <dbReference type="ARBA" id="ARBA00023235"/>
    </source>
</evidence>
<sequence length="252" mass="26640">MSQNEHIQVSTEKGVMTIRINRPDKKNALTGAMYGAMTDAIHAAGKDSDVKVVVIAGAEGCFTAGNDLADFQSRALSGNVGASPGLTFIRALAGLDKPIIAAVQGLAIGIGVTMLLHCDFVYAGESARFKTPFVDLGLCPEAGSSLLLPLLIGSRRANEMLLLGATLDSKEAGDCGLATRVYADNVLEQQAQEHAKTLAAKPAKALRISKNLIKQAWNQQVAHAIDIEGTRFGELLQSDECQAILASFFNKS</sequence>
<dbReference type="SUPFAM" id="SSF52096">
    <property type="entry name" value="ClpP/crotonase"/>
    <property type="match status" value="1"/>
</dbReference>
<evidence type="ECO:0008006" key="6">
    <source>
        <dbReference type="Google" id="ProtNLM"/>
    </source>
</evidence>
<evidence type="ECO:0000313" key="4">
    <source>
        <dbReference type="EMBL" id="RFA34388.1"/>
    </source>
</evidence>
<dbReference type="EMBL" id="NFZW01000016">
    <property type="protein sequence ID" value="RFA34388.1"/>
    <property type="molecule type" value="Genomic_DNA"/>
</dbReference>
<keyword evidence="3" id="KW-0413">Isomerase</keyword>
<proteinExistence type="predicted"/>
<dbReference type="InterPro" id="IPR029045">
    <property type="entry name" value="ClpP/crotonase-like_dom_sf"/>
</dbReference>
<dbReference type="CDD" id="cd06558">
    <property type="entry name" value="crotonase-like"/>
    <property type="match status" value="1"/>
</dbReference>
<keyword evidence="2" id="KW-0576">Peroxisome</keyword>
<dbReference type="PANTHER" id="PTHR43684">
    <property type="match status" value="1"/>
</dbReference>
<organism evidence="4 5">
    <name type="scientific">Alkalilimnicola ehrlichii</name>
    <dbReference type="NCBI Taxonomy" id="351052"/>
    <lineage>
        <taxon>Bacteria</taxon>
        <taxon>Pseudomonadati</taxon>
        <taxon>Pseudomonadota</taxon>
        <taxon>Gammaproteobacteria</taxon>
        <taxon>Chromatiales</taxon>
        <taxon>Ectothiorhodospiraceae</taxon>
        <taxon>Alkalilimnicola</taxon>
    </lineage>
</organism>
<comment type="caution">
    <text evidence="4">The sequence shown here is derived from an EMBL/GenBank/DDBJ whole genome shotgun (WGS) entry which is preliminary data.</text>
</comment>
<evidence type="ECO:0000313" key="5">
    <source>
        <dbReference type="Proteomes" id="UP000256763"/>
    </source>
</evidence>
<dbReference type="InterPro" id="IPR001753">
    <property type="entry name" value="Enoyl-CoA_hydra/iso"/>
</dbReference>
<comment type="subcellular location">
    <subcellularLocation>
        <location evidence="1">Peroxisome</location>
    </subcellularLocation>
</comment>
<protein>
    <recommendedName>
        <fullName evidence="6">Enoyl-CoA hydratase</fullName>
    </recommendedName>
</protein>
<name>A0A3E0WNK5_9GAMM</name>
<dbReference type="GO" id="GO:0004165">
    <property type="term" value="F:delta(3)-delta(2)-enoyl-CoA isomerase activity"/>
    <property type="evidence" value="ECO:0007669"/>
    <property type="project" value="UniProtKB-ARBA"/>
</dbReference>
<reference evidence="5" key="1">
    <citation type="submission" date="2017-05" db="EMBL/GenBank/DDBJ databases">
        <authorList>
            <person name="Sharma S."/>
            <person name="Sidhu C."/>
            <person name="Pinnaka A.K."/>
        </authorList>
    </citation>
    <scope>NUCLEOTIDE SEQUENCE [LARGE SCALE GENOMIC DNA]</scope>
    <source>
        <strain evidence="5">AK93</strain>
    </source>
</reference>
<keyword evidence="5" id="KW-1185">Reference proteome</keyword>
<dbReference type="RefSeq" id="WP_116348156.1">
    <property type="nucleotide sequence ID" value="NZ_NFZW01000016.1"/>
</dbReference>
<evidence type="ECO:0000256" key="1">
    <source>
        <dbReference type="ARBA" id="ARBA00004275"/>
    </source>
</evidence>
<dbReference type="PANTHER" id="PTHR43684:SF1">
    <property type="entry name" value="ENOYL-COA DELTA ISOMERASE 2"/>
    <property type="match status" value="1"/>
</dbReference>